<dbReference type="RefSeq" id="WP_189631709.1">
    <property type="nucleotide sequence ID" value="NZ_BNAG01000007.1"/>
</dbReference>
<dbReference type="InterPro" id="IPR050708">
    <property type="entry name" value="T6SS_VgrG/RHS"/>
</dbReference>
<comment type="caution">
    <text evidence="1">The sequence shown here is derived from an EMBL/GenBank/DDBJ whole genome shotgun (WGS) entry which is preliminary data.</text>
</comment>
<keyword evidence="2" id="KW-1185">Reference proteome</keyword>
<dbReference type="Gene3D" id="2.180.10.10">
    <property type="entry name" value="RHS repeat-associated core"/>
    <property type="match status" value="1"/>
</dbReference>
<dbReference type="Proteomes" id="UP000658258">
    <property type="component" value="Unassembled WGS sequence"/>
</dbReference>
<organism evidence="1 2">
    <name type="scientific">Roseivirga thermotolerans</name>
    <dbReference type="NCBI Taxonomy" id="1758176"/>
    <lineage>
        <taxon>Bacteria</taxon>
        <taxon>Pseudomonadati</taxon>
        <taxon>Bacteroidota</taxon>
        <taxon>Cytophagia</taxon>
        <taxon>Cytophagales</taxon>
        <taxon>Roseivirgaceae</taxon>
        <taxon>Roseivirga</taxon>
    </lineage>
</organism>
<sequence length="448" mass="47598">MITKPVEQAGFTYIYLSNESNTTHDVYFDDLLITHTSANATLQADDYYPFGLPMEGSNSFLGAGVSKNRFLYQGKEWHTELGLNLYDFHARQFDPAIGRWLAIDPQDQFMSPYLGMGNVPTLMVDPDGEFGFLAAVAIGALLGSTSYTASVALSPGGFQNWDWGQFGLSAGIGAVSGSAAFGVGVAFKAAYGASLNFGQTALQSAAHGVTQGTIGAATGGDFLHSAASGFVGSMAGAGLNKVGGSLGAGGKLGLSALSGGVLGGAGSALTGGKFWTGFGKGAITATANHGLHAAANELENSALIRRIKKEGWSPIDLSENPHKATVEGYRVARLYSRGRLPQLNEQFPDGFRIQDLFDMSSIPVGSKGWTDMSGEKIGSIYMYKHKDMSIRIDSKSFNIGDVSTLNNNEIRLFDNSQYWTEHTISWIKYSSGAHGRWLGAINFINGKK</sequence>
<gene>
    <name evidence="1" type="ORF">GCM10011340_35970</name>
</gene>
<dbReference type="PANTHER" id="PTHR32305">
    <property type="match status" value="1"/>
</dbReference>
<dbReference type="PANTHER" id="PTHR32305:SF15">
    <property type="entry name" value="PROTEIN RHSA-RELATED"/>
    <property type="match status" value="1"/>
</dbReference>
<dbReference type="NCBIfam" id="TIGR03696">
    <property type="entry name" value="Rhs_assc_core"/>
    <property type="match status" value="1"/>
</dbReference>
<accession>A0ABQ3IDW8</accession>
<evidence type="ECO:0000313" key="1">
    <source>
        <dbReference type="EMBL" id="GHE75926.1"/>
    </source>
</evidence>
<dbReference type="EMBL" id="BNAG01000007">
    <property type="protein sequence ID" value="GHE75926.1"/>
    <property type="molecule type" value="Genomic_DNA"/>
</dbReference>
<evidence type="ECO:0000313" key="2">
    <source>
        <dbReference type="Proteomes" id="UP000658258"/>
    </source>
</evidence>
<reference evidence="2" key="1">
    <citation type="journal article" date="2019" name="Int. J. Syst. Evol. Microbiol.">
        <title>The Global Catalogue of Microorganisms (GCM) 10K type strain sequencing project: providing services to taxonomists for standard genome sequencing and annotation.</title>
        <authorList>
            <consortium name="The Broad Institute Genomics Platform"/>
            <consortium name="The Broad Institute Genome Sequencing Center for Infectious Disease"/>
            <person name="Wu L."/>
            <person name="Ma J."/>
        </authorList>
    </citation>
    <scope>NUCLEOTIDE SEQUENCE [LARGE SCALE GENOMIC DNA]</scope>
    <source>
        <strain evidence="2">CGMCC 1.15111</strain>
    </source>
</reference>
<protein>
    <recommendedName>
        <fullName evidence="3">RHS repeat-associated core domain-containing protein</fullName>
    </recommendedName>
</protein>
<name>A0ABQ3IDW8_9BACT</name>
<evidence type="ECO:0008006" key="3">
    <source>
        <dbReference type="Google" id="ProtNLM"/>
    </source>
</evidence>
<proteinExistence type="predicted"/>
<dbReference type="InterPro" id="IPR022385">
    <property type="entry name" value="Rhs_assc_core"/>
</dbReference>